<evidence type="ECO:0000313" key="2">
    <source>
        <dbReference type="Proteomes" id="UP000590740"/>
    </source>
</evidence>
<name>A0A7W7Y7Y0_9BACT</name>
<keyword evidence="2" id="KW-1185">Reference proteome</keyword>
<dbReference type="AlphaFoldDB" id="A0A7W7Y7Y0"/>
<organism evidence="1 2">
    <name type="scientific">Prosthecobacter vanneervenii</name>
    <dbReference type="NCBI Taxonomy" id="48466"/>
    <lineage>
        <taxon>Bacteria</taxon>
        <taxon>Pseudomonadati</taxon>
        <taxon>Verrucomicrobiota</taxon>
        <taxon>Verrucomicrobiia</taxon>
        <taxon>Verrucomicrobiales</taxon>
        <taxon>Verrucomicrobiaceae</taxon>
        <taxon>Prosthecobacter</taxon>
    </lineage>
</organism>
<comment type="caution">
    <text evidence="1">The sequence shown here is derived from an EMBL/GenBank/DDBJ whole genome shotgun (WGS) entry which is preliminary data.</text>
</comment>
<accession>A0A7W7Y7Y0</accession>
<protein>
    <submittedName>
        <fullName evidence="1">Uncharacterized protein</fullName>
    </submittedName>
</protein>
<dbReference type="Proteomes" id="UP000590740">
    <property type="component" value="Unassembled WGS sequence"/>
</dbReference>
<gene>
    <name evidence="1" type="ORF">HNQ65_000689</name>
</gene>
<sequence length="140" mass="15818">MIQDILEGDANRSARDFYGTPGDKTVILIDGHELSGEPVKWPPGFVPSVPGYTFLFDHQVYRHHESENRRLAIRLERCVIDTPDKPESEKHILLDKSPIRVEIVNGGGSKNGAVMGGHTTFYSFFWKDGRWVAVQEGFFS</sequence>
<reference evidence="1 2" key="1">
    <citation type="submission" date="2020-08" db="EMBL/GenBank/DDBJ databases">
        <title>Genomic Encyclopedia of Type Strains, Phase IV (KMG-IV): sequencing the most valuable type-strain genomes for metagenomic binning, comparative biology and taxonomic classification.</title>
        <authorList>
            <person name="Goeker M."/>
        </authorList>
    </citation>
    <scope>NUCLEOTIDE SEQUENCE [LARGE SCALE GENOMIC DNA]</scope>
    <source>
        <strain evidence="1 2">DSM 12252</strain>
    </source>
</reference>
<dbReference type="RefSeq" id="WP_184338076.1">
    <property type="nucleotide sequence ID" value="NZ_JACHIG010000001.1"/>
</dbReference>
<proteinExistence type="predicted"/>
<evidence type="ECO:0000313" key="1">
    <source>
        <dbReference type="EMBL" id="MBB5031135.1"/>
    </source>
</evidence>
<dbReference type="EMBL" id="JACHIG010000001">
    <property type="protein sequence ID" value="MBB5031135.1"/>
    <property type="molecule type" value="Genomic_DNA"/>
</dbReference>